<proteinExistence type="predicted"/>
<feature type="chain" id="PRO_5039914628" evidence="3">
    <location>
        <begin position="21"/>
        <end position="653"/>
    </location>
</feature>
<evidence type="ECO:0000256" key="1">
    <source>
        <dbReference type="SAM" id="MobiDB-lite"/>
    </source>
</evidence>
<reference evidence="4" key="1">
    <citation type="journal article" date="2021" name="Sci. Rep.">
        <title>Diploid genomic architecture of Nitzschia inconspicua, an elite biomass production diatom.</title>
        <authorList>
            <person name="Oliver A."/>
            <person name="Podell S."/>
            <person name="Pinowska A."/>
            <person name="Traller J.C."/>
            <person name="Smith S.R."/>
            <person name="McClure R."/>
            <person name="Beliaev A."/>
            <person name="Bohutskyi P."/>
            <person name="Hill E.A."/>
            <person name="Rabines A."/>
            <person name="Zheng H."/>
            <person name="Allen L.Z."/>
            <person name="Kuo A."/>
            <person name="Grigoriev I.V."/>
            <person name="Allen A.E."/>
            <person name="Hazlebeck D."/>
            <person name="Allen E.E."/>
        </authorList>
    </citation>
    <scope>NUCLEOTIDE SEQUENCE</scope>
    <source>
        <strain evidence="4">Hildebrandi</strain>
    </source>
</reference>
<dbReference type="EMBL" id="JAGRRH010000022">
    <property type="protein sequence ID" value="KAG7345540.1"/>
    <property type="molecule type" value="Genomic_DNA"/>
</dbReference>
<evidence type="ECO:0000256" key="2">
    <source>
        <dbReference type="SAM" id="Phobius"/>
    </source>
</evidence>
<protein>
    <submittedName>
        <fullName evidence="4">Uncharacterized protein</fullName>
    </submittedName>
</protein>
<reference evidence="4" key="2">
    <citation type="submission" date="2021-04" db="EMBL/GenBank/DDBJ databases">
        <authorList>
            <person name="Podell S."/>
        </authorList>
    </citation>
    <scope>NUCLEOTIDE SEQUENCE</scope>
    <source>
        <strain evidence="4">Hildebrandi</strain>
    </source>
</reference>
<feature type="compositionally biased region" description="Acidic residues" evidence="1">
    <location>
        <begin position="615"/>
        <end position="625"/>
    </location>
</feature>
<dbReference type="OrthoDB" id="39675at2759"/>
<keyword evidence="5" id="KW-1185">Reference proteome</keyword>
<organism evidence="4 5">
    <name type="scientific">Nitzschia inconspicua</name>
    <dbReference type="NCBI Taxonomy" id="303405"/>
    <lineage>
        <taxon>Eukaryota</taxon>
        <taxon>Sar</taxon>
        <taxon>Stramenopiles</taxon>
        <taxon>Ochrophyta</taxon>
        <taxon>Bacillariophyta</taxon>
        <taxon>Bacillariophyceae</taxon>
        <taxon>Bacillariophycidae</taxon>
        <taxon>Bacillariales</taxon>
        <taxon>Bacillariaceae</taxon>
        <taxon>Nitzschia</taxon>
    </lineage>
</organism>
<feature type="compositionally biased region" description="Low complexity" evidence="1">
    <location>
        <begin position="526"/>
        <end position="554"/>
    </location>
</feature>
<evidence type="ECO:0000313" key="5">
    <source>
        <dbReference type="Proteomes" id="UP000693970"/>
    </source>
</evidence>
<dbReference type="Proteomes" id="UP000693970">
    <property type="component" value="Unassembled WGS sequence"/>
</dbReference>
<comment type="caution">
    <text evidence="4">The sequence shown here is derived from an EMBL/GenBank/DDBJ whole genome shotgun (WGS) entry which is preliminary data.</text>
</comment>
<feature type="region of interest" description="Disordered" evidence="1">
    <location>
        <begin position="524"/>
        <end position="653"/>
    </location>
</feature>
<dbReference type="AlphaFoldDB" id="A0A9K3KM80"/>
<evidence type="ECO:0000256" key="3">
    <source>
        <dbReference type="SAM" id="SignalP"/>
    </source>
</evidence>
<keyword evidence="2" id="KW-0472">Membrane</keyword>
<keyword evidence="2" id="KW-1133">Transmembrane helix</keyword>
<feature type="transmembrane region" description="Helical" evidence="2">
    <location>
        <begin position="390"/>
        <end position="414"/>
    </location>
</feature>
<keyword evidence="2" id="KW-0812">Transmembrane</keyword>
<feature type="compositionally biased region" description="Polar residues" evidence="1">
    <location>
        <begin position="626"/>
        <end position="653"/>
    </location>
</feature>
<feature type="compositionally biased region" description="Polar residues" evidence="1">
    <location>
        <begin position="555"/>
        <end position="569"/>
    </location>
</feature>
<accession>A0A9K3KM80</accession>
<feature type="signal peptide" evidence="3">
    <location>
        <begin position="1"/>
        <end position="20"/>
    </location>
</feature>
<sequence length="653" mass="71869">MKFCVSVSVAALAGTAAVDAMSIRGSSQSAQGLMNKARRIQQNNGYYQGYYGGGQQYGGQYGQNMQQVYSEMDDESMWFLSSYSIRLLTCIQGQQVINYQEREGSVESSTVVFRLCPASSCDVNVTEFGCEAGYGDYAVGINTFVNAFLESQRELYGDEIIYYNAMGEEFSVNEYAQCAEYRVPDNQNQAQNYYSGYQNGQYQQNGYYGYQNGQYQQNGNGYYGNRNLENNNWNQWYIGPGCTSDGKDIRFALYRDQYCTYSPGVTMKEINYAWQNGMPFEEGGLIKNDCHDCMVRDQDYNAKITSFCSDNFRSAISRCEANMSTWSYMGPNTNGCDYVTNLEHSVFGDAMYGTTSNSAVNSTEAAAHEETLQEVALRFMDKLNTRQTRAFIAAMVIFSLSACIGATLFTCMCYRKRRARKRAKALVANKDVYEGKGDTVPEIKAKTSIVDLVRTSSKRATEAIASAAMGTKVAVANAAAGAAAAITRSSSKKVSVENSDYANMEDDIEKIPTEGSYKAPTADITSAKSKSVDVASVKSGKSKKSVASVKTASSMHSNKSIPATISTQPIPREEETSEVQKPPIENSGGILGWLGWSGSAKEAEKSEQTDSAGESADDENEETADDQNTSTNNETTKLDLTSQMDDYFNQKFT</sequence>
<gene>
    <name evidence="4" type="ORF">IV203_033071</name>
</gene>
<keyword evidence="3" id="KW-0732">Signal</keyword>
<evidence type="ECO:0000313" key="4">
    <source>
        <dbReference type="EMBL" id="KAG7345540.1"/>
    </source>
</evidence>
<name>A0A9K3KM80_9STRA</name>